<sequence length="313" mass="34832">MPPSYINKQGHFGYTALHRAILSDTGWLIVSFGDPSHTALRQAQSNKEGFIMELLRTPGIQVNIQSEVGETALHLAVSRLSIAVVQQLLDRHICNFSVLCYNYSYSVFHHAVLRPDGIEMLELLLCARAKLIESGTPGSTELINLGHSTPLHIAVYNRNAAAVNMLLQHGASAGTALDPAAHGSRAIETQELYDCLQLLVSRSHKYLTRRNEYDDETPLEIARSLVASWNREPMTPENVWRIKVKSHLIGLIEHHIGLRLLEKEVSGPTQEQRELEIQLASPAAFLDTPRNNTSIIMSLNVCILVFFGFIGLN</sequence>
<dbReference type="Gene3D" id="1.25.40.20">
    <property type="entry name" value="Ankyrin repeat-containing domain"/>
    <property type="match status" value="1"/>
</dbReference>
<keyword evidence="2" id="KW-0812">Transmembrane</keyword>
<proteinExistence type="predicted"/>
<dbReference type="PROSITE" id="PS50088">
    <property type="entry name" value="ANK_REPEAT"/>
    <property type="match status" value="1"/>
</dbReference>
<dbReference type="Pfam" id="PF12796">
    <property type="entry name" value="Ank_2"/>
    <property type="match status" value="1"/>
</dbReference>
<feature type="repeat" description="ANK" evidence="1">
    <location>
        <begin position="146"/>
        <end position="178"/>
    </location>
</feature>
<accession>A0ABR3G3Y0</accession>
<evidence type="ECO:0000256" key="1">
    <source>
        <dbReference type="PROSITE-ProRule" id="PRU00023"/>
    </source>
</evidence>
<gene>
    <name evidence="3" type="ORF">Q9L58_010483</name>
</gene>
<dbReference type="SMART" id="SM00248">
    <property type="entry name" value="ANK"/>
    <property type="match status" value="4"/>
</dbReference>
<dbReference type="Pfam" id="PF00023">
    <property type="entry name" value="Ank"/>
    <property type="match status" value="1"/>
</dbReference>
<keyword evidence="1" id="KW-0040">ANK repeat</keyword>
<reference evidence="3 4" key="1">
    <citation type="submission" date="2024-02" db="EMBL/GenBank/DDBJ databases">
        <title>Discinaceae phylogenomics.</title>
        <authorList>
            <person name="Dirks A.C."/>
            <person name="James T.Y."/>
        </authorList>
    </citation>
    <scope>NUCLEOTIDE SEQUENCE [LARGE SCALE GENOMIC DNA]</scope>
    <source>
        <strain evidence="3 4">ACD0624</strain>
    </source>
</reference>
<dbReference type="SUPFAM" id="SSF48403">
    <property type="entry name" value="Ankyrin repeat"/>
    <property type="match status" value="1"/>
</dbReference>
<dbReference type="PROSITE" id="PS50297">
    <property type="entry name" value="ANK_REP_REGION"/>
    <property type="match status" value="1"/>
</dbReference>
<dbReference type="InterPro" id="IPR036770">
    <property type="entry name" value="Ankyrin_rpt-contain_sf"/>
</dbReference>
<feature type="transmembrane region" description="Helical" evidence="2">
    <location>
        <begin position="295"/>
        <end position="312"/>
    </location>
</feature>
<evidence type="ECO:0000313" key="3">
    <source>
        <dbReference type="EMBL" id="KAL0630666.1"/>
    </source>
</evidence>
<comment type="caution">
    <text evidence="3">The sequence shown here is derived from an EMBL/GenBank/DDBJ whole genome shotgun (WGS) entry which is preliminary data.</text>
</comment>
<keyword evidence="2" id="KW-0472">Membrane</keyword>
<evidence type="ECO:0000256" key="2">
    <source>
        <dbReference type="SAM" id="Phobius"/>
    </source>
</evidence>
<dbReference type="InterPro" id="IPR002110">
    <property type="entry name" value="Ankyrin_rpt"/>
</dbReference>
<dbReference type="EMBL" id="JBBBZM010000433">
    <property type="protein sequence ID" value="KAL0630666.1"/>
    <property type="molecule type" value="Genomic_DNA"/>
</dbReference>
<keyword evidence="2" id="KW-1133">Transmembrane helix</keyword>
<dbReference type="Proteomes" id="UP001447188">
    <property type="component" value="Unassembled WGS sequence"/>
</dbReference>
<dbReference type="PANTHER" id="PTHR24121:SF21">
    <property type="entry name" value="ANKYRIN REPEAT FAMILY PROTEIN"/>
    <property type="match status" value="1"/>
</dbReference>
<name>A0ABR3G3Y0_9PEZI</name>
<protein>
    <submittedName>
        <fullName evidence="3">Uncharacterized protein</fullName>
    </submittedName>
</protein>
<dbReference type="PANTHER" id="PTHR24121">
    <property type="entry name" value="NO MECHANORECEPTOR POTENTIAL C, ISOFORM D-RELATED"/>
    <property type="match status" value="1"/>
</dbReference>
<evidence type="ECO:0000313" key="4">
    <source>
        <dbReference type="Proteomes" id="UP001447188"/>
    </source>
</evidence>
<organism evidence="3 4">
    <name type="scientific">Discina gigas</name>
    <dbReference type="NCBI Taxonomy" id="1032678"/>
    <lineage>
        <taxon>Eukaryota</taxon>
        <taxon>Fungi</taxon>
        <taxon>Dikarya</taxon>
        <taxon>Ascomycota</taxon>
        <taxon>Pezizomycotina</taxon>
        <taxon>Pezizomycetes</taxon>
        <taxon>Pezizales</taxon>
        <taxon>Discinaceae</taxon>
        <taxon>Discina</taxon>
    </lineage>
</organism>
<keyword evidence="4" id="KW-1185">Reference proteome</keyword>